<name>A0A0W0GC79_MONRR</name>
<comment type="caution">
    <text evidence="2">The sequence shown here is derived from an EMBL/GenBank/DDBJ whole genome shotgun (WGS) entry which is preliminary data.</text>
</comment>
<sequence>MKTCKKVSNTRDISSSSTELKIRVLARRDAHESLIEEQRRKAFELNSIFEVLPEVGTSHGKVDERDHEEDGDDETEDDDVGEGSGAQGNYDDEEHPQAAPFMEFKHMSWESTAPPLQSWPPPQAIPYPHHLRASHFIPDVARSTTVTTDSMDIVLPTRQPSLIAINSKAMKIDSTVSRTQSLIAIDAAIPSAESPSAQRFQTGGLGITSLDSSTQFEMPPTLVCPQWNTDDTANTLKSTYLKPESPQLSSTVAQRGWNMESEVSVQVLPPTSNPSTNLTSGSPAQPYFKSPRLPTDRHHWDIENAEYGRAKVLQDCVLRRDISFPTSPVLSFGQVLSNRITHGVETEIPDSYLAQSTDASDFNIIQKQIFYSATTWFTV</sequence>
<dbReference type="EMBL" id="LATX01000467">
    <property type="protein sequence ID" value="KTB46162.1"/>
    <property type="molecule type" value="Genomic_DNA"/>
</dbReference>
<feature type="compositionally biased region" description="Acidic residues" evidence="1">
    <location>
        <begin position="66"/>
        <end position="81"/>
    </location>
</feature>
<proteinExistence type="predicted"/>
<feature type="compositionally biased region" description="Polar residues" evidence="1">
    <location>
        <begin position="269"/>
        <end position="283"/>
    </location>
</feature>
<evidence type="ECO:0000256" key="1">
    <source>
        <dbReference type="SAM" id="MobiDB-lite"/>
    </source>
</evidence>
<organism evidence="2 3">
    <name type="scientific">Moniliophthora roreri</name>
    <name type="common">Frosty pod rot fungus</name>
    <name type="synonym">Monilia roreri</name>
    <dbReference type="NCBI Taxonomy" id="221103"/>
    <lineage>
        <taxon>Eukaryota</taxon>
        <taxon>Fungi</taxon>
        <taxon>Dikarya</taxon>
        <taxon>Basidiomycota</taxon>
        <taxon>Agaricomycotina</taxon>
        <taxon>Agaricomycetes</taxon>
        <taxon>Agaricomycetidae</taxon>
        <taxon>Agaricales</taxon>
        <taxon>Marasmiineae</taxon>
        <taxon>Marasmiaceae</taxon>
        <taxon>Moniliophthora</taxon>
    </lineage>
</organism>
<dbReference type="AlphaFoldDB" id="A0A0W0GC79"/>
<gene>
    <name evidence="2" type="ORF">WG66_1255</name>
</gene>
<feature type="region of interest" description="Disordered" evidence="1">
    <location>
        <begin position="54"/>
        <end position="94"/>
    </location>
</feature>
<evidence type="ECO:0000313" key="2">
    <source>
        <dbReference type="EMBL" id="KTB46162.1"/>
    </source>
</evidence>
<reference evidence="2 3" key="1">
    <citation type="submission" date="2015-12" db="EMBL/GenBank/DDBJ databases">
        <title>Draft genome sequence of Moniliophthora roreri, the causal agent of frosty pod rot of cacao.</title>
        <authorList>
            <person name="Aime M.C."/>
            <person name="Diaz-Valderrama J.R."/>
            <person name="Kijpornyongpan T."/>
            <person name="Phillips-Mora W."/>
        </authorList>
    </citation>
    <scope>NUCLEOTIDE SEQUENCE [LARGE SCALE GENOMIC DNA]</scope>
    <source>
        <strain evidence="2 3">MCA 2952</strain>
    </source>
</reference>
<evidence type="ECO:0000313" key="3">
    <source>
        <dbReference type="Proteomes" id="UP000054988"/>
    </source>
</evidence>
<protein>
    <submittedName>
        <fullName evidence="2">Uncharacterized protein</fullName>
    </submittedName>
</protein>
<feature type="region of interest" description="Disordered" evidence="1">
    <location>
        <begin position="269"/>
        <end position="293"/>
    </location>
</feature>
<accession>A0A0W0GC79</accession>
<dbReference type="Proteomes" id="UP000054988">
    <property type="component" value="Unassembled WGS sequence"/>
</dbReference>